<dbReference type="Proteomes" id="UP000264353">
    <property type="component" value="Chromosome A6"/>
</dbReference>
<feature type="region of interest" description="Disordered" evidence="5">
    <location>
        <begin position="135"/>
        <end position="168"/>
    </location>
</feature>
<dbReference type="Pfam" id="PF04434">
    <property type="entry name" value="SWIM"/>
    <property type="match status" value="1"/>
</dbReference>
<gene>
    <name evidence="7" type="ORF">BRARA_F01262</name>
</gene>
<dbReference type="InterPro" id="IPR006564">
    <property type="entry name" value="Znf_PMZ"/>
</dbReference>
<evidence type="ECO:0000256" key="5">
    <source>
        <dbReference type="SAM" id="MobiDB-lite"/>
    </source>
</evidence>
<evidence type="ECO:0000256" key="2">
    <source>
        <dbReference type="ARBA" id="ARBA00022771"/>
    </source>
</evidence>
<dbReference type="InterPro" id="IPR018289">
    <property type="entry name" value="MULE_transposase_dom"/>
</dbReference>
<dbReference type="PANTHER" id="PTHR31973">
    <property type="entry name" value="POLYPROTEIN, PUTATIVE-RELATED"/>
    <property type="match status" value="1"/>
</dbReference>
<evidence type="ECO:0000256" key="4">
    <source>
        <dbReference type="PROSITE-ProRule" id="PRU00325"/>
    </source>
</evidence>
<reference evidence="7 8" key="1">
    <citation type="submission" date="2018-06" db="EMBL/GenBank/DDBJ databases">
        <title>WGS assembly of Brassica rapa FPsc.</title>
        <authorList>
            <person name="Bowman J."/>
            <person name="Kohchi T."/>
            <person name="Yamato K."/>
            <person name="Jenkins J."/>
            <person name="Shu S."/>
            <person name="Ishizaki K."/>
            <person name="Yamaoka S."/>
            <person name="Nishihama R."/>
            <person name="Nakamura Y."/>
            <person name="Berger F."/>
            <person name="Adam C."/>
            <person name="Aki S."/>
            <person name="Althoff F."/>
            <person name="Araki T."/>
            <person name="Arteaga-Vazquez M."/>
            <person name="Balasubrmanian S."/>
            <person name="Bauer D."/>
            <person name="Boehm C."/>
            <person name="Briginshaw L."/>
            <person name="Caballero-Perez J."/>
            <person name="Catarino B."/>
            <person name="Chen F."/>
            <person name="Chiyoda S."/>
            <person name="Chovatia M."/>
            <person name="Davies K."/>
            <person name="Delmans M."/>
            <person name="Demura T."/>
            <person name="Dierschke T."/>
            <person name="Dolan L."/>
            <person name="Dorantes-Acosta A."/>
            <person name="Eklund D."/>
            <person name="Florent S."/>
            <person name="Flores-Sandoval E."/>
            <person name="Fujiyama A."/>
            <person name="Fukuzawa H."/>
            <person name="Galik B."/>
            <person name="Grimanelli D."/>
            <person name="Grimwood J."/>
            <person name="Grossniklaus U."/>
            <person name="Hamada T."/>
            <person name="Haseloff J."/>
            <person name="Hetherington A."/>
            <person name="Higo A."/>
            <person name="Hirakawa Y."/>
            <person name="Hundley H."/>
            <person name="Ikeda Y."/>
            <person name="Inoue K."/>
            <person name="Inoue S."/>
            <person name="Ishida S."/>
            <person name="Jia Q."/>
            <person name="Kakita M."/>
            <person name="Kanazawa T."/>
            <person name="Kawai Y."/>
            <person name="Kawashima T."/>
            <person name="Kennedy M."/>
            <person name="Kinose K."/>
            <person name="Kinoshita T."/>
            <person name="Kohara Y."/>
            <person name="Koide E."/>
            <person name="Komatsu K."/>
            <person name="Kopischke S."/>
            <person name="Kubo M."/>
            <person name="Kyozuka J."/>
            <person name="Lagercrantz U."/>
            <person name="Lin S."/>
            <person name="Lindquist E."/>
            <person name="Lipzen A."/>
            <person name="Lu C."/>
            <person name="Luna E."/>
            <person name="Martienssen R."/>
            <person name="Minamino N."/>
            <person name="Mizutani M."/>
            <person name="Mizutani M."/>
            <person name="Mochizuki N."/>
            <person name="Monte I."/>
            <person name="Mosher R."/>
            <person name="Nagasaki H."/>
            <person name="Nakagami H."/>
            <person name="Naramoto S."/>
            <person name="Nishitani K."/>
            <person name="Ohtani M."/>
            <person name="Okamoto T."/>
            <person name="Okumura M."/>
            <person name="Phillips J."/>
            <person name="Pollak B."/>
            <person name="Reinders A."/>
            <person name="Roevekamp M."/>
            <person name="Sano R."/>
            <person name="Sawa S."/>
            <person name="Schmid M."/>
            <person name="Shirakawa M."/>
            <person name="Solano R."/>
            <person name="Spunde A."/>
            <person name="Suetsugu N."/>
            <person name="Sugano S."/>
            <person name="Sugiyama A."/>
            <person name="Sun R."/>
            <person name="Suzuki Y."/>
            <person name="Takenaka M."/>
            <person name="Takezawa D."/>
            <person name="Tomogane H."/>
            <person name="Tsuzuki M."/>
            <person name="Ueda T."/>
            <person name="Umeda M."/>
            <person name="Ward J."/>
            <person name="Watanabe Y."/>
            <person name="Yazaki K."/>
            <person name="Yokoyama R."/>
            <person name="Yoshitake Y."/>
            <person name="Yotsui I."/>
            <person name="Zachgo S."/>
            <person name="Schmutz J."/>
        </authorList>
    </citation>
    <scope>NUCLEOTIDE SEQUENCE [LARGE SCALE GENOMIC DNA]</scope>
    <source>
        <strain evidence="8">cv. B-3</strain>
    </source>
</reference>
<evidence type="ECO:0000313" key="8">
    <source>
        <dbReference type="Proteomes" id="UP000264353"/>
    </source>
</evidence>
<dbReference type="AlphaFoldDB" id="A0A397Z449"/>
<dbReference type="SMART" id="SM00575">
    <property type="entry name" value="ZnF_PMZ"/>
    <property type="match status" value="1"/>
</dbReference>
<feature type="domain" description="SWIM-type" evidence="6">
    <location>
        <begin position="662"/>
        <end position="694"/>
    </location>
</feature>
<dbReference type="PANTHER" id="PTHR31973:SF187">
    <property type="entry name" value="MUTATOR TRANSPOSASE MUDRA PROTEIN"/>
    <property type="match status" value="1"/>
</dbReference>
<keyword evidence="1" id="KW-0479">Metal-binding</keyword>
<evidence type="ECO:0000256" key="1">
    <source>
        <dbReference type="ARBA" id="ARBA00022723"/>
    </source>
</evidence>
<dbReference type="PROSITE" id="PS50966">
    <property type="entry name" value="ZF_SWIM"/>
    <property type="match status" value="1"/>
</dbReference>
<keyword evidence="3" id="KW-0862">Zinc</keyword>
<dbReference type="Pfam" id="PF10551">
    <property type="entry name" value="MULE"/>
    <property type="match status" value="1"/>
</dbReference>
<dbReference type="GO" id="GO:0008270">
    <property type="term" value="F:zinc ion binding"/>
    <property type="evidence" value="ECO:0007669"/>
    <property type="project" value="UniProtKB-KW"/>
</dbReference>
<dbReference type="InterPro" id="IPR007527">
    <property type="entry name" value="Znf_SWIM"/>
</dbReference>
<name>A0A397Z449_BRACM</name>
<dbReference type="EMBL" id="CM010633">
    <property type="protein sequence ID" value="RID57926.1"/>
    <property type="molecule type" value="Genomic_DNA"/>
</dbReference>
<proteinExistence type="predicted"/>
<accession>A0A397Z449</accession>
<sequence length="789" mass="88727">MTNDGALAYFFLHLEAHRTMNMFVTFEAIAVTQQRSQVAENPLPFTTPNQPIKSNLNPFRPPSTASSKIPSFSLFEDDDLIADTPTYHPLVNNTPPHFGGTSLDDPGPPKKHRFSLNDETLSCGDEMLEQMFKEDPDNIPDSWLEVEDEDTPSESSQPPDTDGVPPAAYDHDFWDPLLDEHLGASDVAEVMAGIQVPKTAPHIIHCTTGNAFDHTGTSTWTIFIQVHIHSTFRWVHAYTLFYVHRSQTRTTRHSFVLSCHDTHCDWRILAQELTTCGYYTIKKANLVHICPFESRDLYKRRATSKVIAHVYRSRYGEPNVGPKSAQLQQMILEDLRVSASYMKCHRAKGKAIENTIGNPEESYLDLASYFERLKATNPDTVTAIETELDNLNQTRFLYAFLSFGASIHGFRRVRPVLIIDGTHLSGKYKGVLLTASGQDGNFQVFPLAFAVVDGETDEAWHWFLTKVERIIADSNALTIISDRHASILKAKQIVFPKAHHGACIVHIMRNVVSRYKNKGLAKMVCAAAFSYRRKDFNDHFGKIRVANAACAKYLEDIGTAKWTRTYFSGNRYNLLTSNVAEQLNNALRKARPSPIVELFMFIQRMLTRWFSARRTKSAKHRGSATPEVEAVMQTHIRLTKGSNISNITNWSYQVKGVFGHNNTVSLDNKVCTCQVFQKLKIPCGHALLAADSIGLPHSNLFGDCYKTQTWRETYSGVIYPEAPLGDHDIPPAIESLALQPPKTRRPSGRPKENRIPSTGEIQVPKITKINRCGRCGVSGHNRTNCKVPI</sequence>
<evidence type="ECO:0000313" key="7">
    <source>
        <dbReference type="EMBL" id="RID57926.1"/>
    </source>
</evidence>
<evidence type="ECO:0000256" key="3">
    <source>
        <dbReference type="ARBA" id="ARBA00022833"/>
    </source>
</evidence>
<protein>
    <recommendedName>
        <fullName evidence="6">SWIM-type domain-containing protein</fullName>
    </recommendedName>
</protein>
<evidence type="ECO:0000259" key="6">
    <source>
        <dbReference type="PROSITE" id="PS50966"/>
    </source>
</evidence>
<keyword evidence="2 4" id="KW-0863">Zinc-finger</keyword>
<organism evidence="7 8">
    <name type="scientific">Brassica campestris</name>
    <name type="common">Field mustard</name>
    <dbReference type="NCBI Taxonomy" id="3711"/>
    <lineage>
        <taxon>Eukaryota</taxon>
        <taxon>Viridiplantae</taxon>
        <taxon>Streptophyta</taxon>
        <taxon>Embryophyta</taxon>
        <taxon>Tracheophyta</taxon>
        <taxon>Spermatophyta</taxon>
        <taxon>Magnoliopsida</taxon>
        <taxon>eudicotyledons</taxon>
        <taxon>Gunneridae</taxon>
        <taxon>Pentapetalae</taxon>
        <taxon>rosids</taxon>
        <taxon>malvids</taxon>
        <taxon>Brassicales</taxon>
        <taxon>Brassicaceae</taxon>
        <taxon>Brassiceae</taxon>
        <taxon>Brassica</taxon>
    </lineage>
</organism>